<dbReference type="PANTHER" id="PTHR10900">
    <property type="entry name" value="PERIOSTIN-RELATED"/>
    <property type="match status" value="1"/>
</dbReference>
<dbReference type="InterPro" id="IPR000782">
    <property type="entry name" value="FAS1_domain"/>
</dbReference>
<evidence type="ECO:0000313" key="3">
    <source>
        <dbReference type="Proteomes" id="UP001172082"/>
    </source>
</evidence>
<feature type="domain" description="FAS1" evidence="1">
    <location>
        <begin position="42"/>
        <end position="174"/>
    </location>
</feature>
<dbReference type="InterPro" id="IPR026444">
    <property type="entry name" value="Secre_tail"/>
</dbReference>
<feature type="domain" description="FAS1" evidence="1">
    <location>
        <begin position="933"/>
        <end position="1065"/>
    </location>
</feature>
<sequence length="1297" mass="138986">MLFKNNYFESIIRGITLIPLSVLIFLLIGQVSMAREIKSFEEQTIVEIAQANPDFSILVEAVVKAELVDALSGEGPFTVFAPNNDAFENLFNALGVSGVADLTKEQLTPILLYHVLSGKVLSSDLAPGQVVSMLSGQSATVLKNDGKVTINGISVIAADIEASNGAIHVINEVILPNTIVDIALGNEDFSILVEAVVKAELVETLASGSPFTVFAPTNSAFEKLFSALGISGIQDLTKEQLTPILLYHVLGANVLSTDLSNGQRAATLFGNDISVHVNSRDGSIRINDSKVVAANIGATNGVIHVINRVLIPPGNVESYTLVNADTDEDIQEVQDGDVIDLADLGTSNLNIRANIVPMTTGSVRFYLDGKDLRTENIFPYALFSDDKGDYKGWTPETRDYTINAVPFSKSFGKGIEGTEKSITVSFTDSRTIVEIAQSNPNFSILVDAVVKAGLATALQGDGPFTVFAPTNSAFEKLFHQLGVNGVEDLSAEQLTPILLYHVLGAKVLSGDLSNGQVAETLFGNNVEVTIDAHGNIRVNNAHVIIKDVVASNGVIHAINSVLIPPGKVESYTLVNAETDEDIQEIKDGDIIDLNTLDTDKLNIRANINPAVTGSVKFYLNGKNLRTENAFPYALFSDSKGDYKNWTPQPGEYLINATPFSQRFGKGIEGTNQSITISFIDSRNIVDIAQANPNFSILVEAVVKAGLVEALQADGPFTVFAPTNSAFEHLFKQLGINGVEDLTVEQLTPILLYHVLGIEVLSKDLSNGQEAETLFGNNVKVNIDAHGNIRVNNSHVILKDVQASNGVIHVINRVLIPPGKVVGYTLVNADTDEDIQEIKDGDVINLNDLETKNLNIRANIVPMNTGSVKFYLNGQDLRTENAFPYALFSDTQGDYKNWTPEPGEYTINAVPYTERYARGIAGSGMEISVTFTEPNTIVDIARSNPDFSILYDAVVKAELGAALASDGPFTVFAPTNAAFEKLFMALGISGVADLSKEDLTPILLYHALAGQILAGDLAAGQTVTTLGGGSAVVLKNDMGVTINDVHVVVPDVLASNGVIHVINDVLIPRNIVEIASANDDFSILVEAVVKAELVDALSGDGPLTVFAPTNEAFNALFSELGVSGVKDLTKDQLTPILLYHVLGANILSTDLSDGASATTLQGKDVQVSIENGKVFINESEVVVANIGATNGVIHVINKVLLPPSDGNAISNPIESSGAVFSLYPNPTQDRLNIRAELKDKTYHVTIMDSNGKVYFSKDQRNNSNIDNLNVDLSGYPKGLYIVKLKAVSGSQTIRLYKQ</sequence>
<dbReference type="EMBL" id="JAUJEA010000006">
    <property type="protein sequence ID" value="MDN5203019.1"/>
    <property type="molecule type" value="Genomic_DNA"/>
</dbReference>
<proteinExistence type="predicted"/>
<feature type="domain" description="FAS1" evidence="1">
    <location>
        <begin position="1067"/>
        <end position="1199"/>
    </location>
</feature>
<evidence type="ECO:0000313" key="2">
    <source>
        <dbReference type="EMBL" id="MDN5203019.1"/>
    </source>
</evidence>
<comment type="caution">
    <text evidence="2">The sequence shown here is derived from an EMBL/GenBank/DDBJ whole genome shotgun (WGS) entry which is preliminary data.</text>
</comment>
<evidence type="ECO:0000259" key="1">
    <source>
        <dbReference type="PROSITE" id="PS50213"/>
    </source>
</evidence>
<feature type="domain" description="FAS1" evidence="1">
    <location>
        <begin position="681"/>
        <end position="814"/>
    </location>
</feature>
<name>A0ABT8KQJ7_9BACT</name>
<gene>
    <name evidence="2" type="ORF">QQ008_16635</name>
</gene>
<dbReference type="RefSeq" id="WP_346753043.1">
    <property type="nucleotide sequence ID" value="NZ_JAUJEA010000006.1"/>
</dbReference>
<dbReference type="SMART" id="SM00554">
    <property type="entry name" value="FAS1"/>
    <property type="match status" value="6"/>
</dbReference>
<dbReference type="PANTHER" id="PTHR10900:SF77">
    <property type="entry name" value="FI19380P1"/>
    <property type="match status" value="1"/>
</dbReference>
<dbReference type="InterPro" id="IPR050904">
    <property type="entry name" value="Adhesion/Biosynth-related"/>
</dbReference>
<reference evidence="2" key="1">
    <citation type="submission" date="2023-06" db="EMBL/GenBank/DDBJ databases">
        <title>Genomic of Parafulvivirga corallium.</title>
        <authorList>
            <person name="Wang G."/>
        </authorList>
    </citation>
    <scope>NUCLEOTIDE SEQUENCE</scope>
    <source>
        <strain evidence="2">BMA10</strain>
    </source>
</reference>
<dbReference type="Pfam" id="PF18962">
    <property type="entry name" value="Por_Secre_tail"/>
    <property type="match status" value="1"/>
</dbReference>
<dbReference type="Pfam" id="PF02469">
    <property type="entry name" value="Fasciclin"/>
    <property type="match status" value="6"/>
</dbReference>
<organism evidence="2 3">
    <name type="scientific">Splendidivirga corallicola</name>
    <dbReference type="NCBI Taxonomy" id="3051826"/>
    <lineage>
        <taxon>Bacteria</taxon>
        <taxon>Pseudomonadati</taxon>
        <taxon>Bacteroidota</taxon>
        <taxon>Cytophagia</taxon>
        <taxon>Cytophagales</taxon>
        <taxon>Splendidivirgaceae</taxon>
        <taxon>Splendidivirga</taxon>
    </lineage>
</organism>
<dbReference type="SUPFAM" id="SSF82153">
    <property type="entry name" value="FAS1 domain"/>
    <property type="match status" value="6"/>
</dbReference>
<keyword evidence="3" id="KW-1185">Reference proteome</keyword>
<dbReference type="InterPro" id="IPR036378">
    <property type="entry name" value="FAS1_dom_sf"/>
</dbReference>
<feature type="domain" description="FAS1" evidence="1">
    <location>
        <begin position="429"/>
        <end position="562"/>
    </location>
</feature>
<protein>
    <submittedName>
        <fullName evidence="2">Fasciclin domain-containing protein</fullName>
    </submittedName>
</protein>
<feature type="domain" description="FAS1" evidence="1">
    <location>
        <begin position="176"/>
        <end position="310"/>
    </location>
</feature>
<accession>A0ABT8KQJ7</accession>
<dbReference type="Proteomes" id="UP001172082">
    <property type="component" value="Unassembled WGS sequence"/>
</dbReference>
<dbReference type="PROSITE" id="PS50213">
    <property type="entry name" value="FAS1"/>
    <property type="match status" value="6"/>
</dbReference>
<dbReference type="NCBIfam" id="TIGR04183">
    <property type="entry name" value="Por_Secre_tail"/>
    <property type="match status" value="1"/>
</dbReference>
<dbReference type="Gene3D" id="2.30.180.10">
    <property type="entry name" value="FAS1 domain"/>
    <property type="match status" value="6"/>
</dbReference>